<name>A0A4U0XE80_9PEZI</name>
<evidence type="ECO:0008006" key="5">
    <source>
        <dbReference type="Google" id="ProtNLM"/>
    </source>
</evidence>
<evidence type="ECO:0000256" key="2">
    <source>
        <dbReference type="SAM" id="Phobius"/>
    </source>
</evidence>
<feature type="region of interest" description="Disordered" evidence="1">
    <location>
        <begin position="40"/>
        <end position="76"/>
    </location>
</feature>
<evidence type="ECO:0000256" key="1">
    <source>
        <dbReference type="SAM" id="MobiDB-lite"/>
    </source>
</evidence>
<comment type="caution">
    <text evidence="3">The sequence shown here is derived from an EMBL/GenBank/DDBJ whole genome shotgun (WGS) entry which is preliminary data.</text>
</comment>
<sequence>MAGLPDASSPELKISQAFGNRASYWPAFREKRIDAYARSTGAMSQPGRVVSANERRRRKEASISSMDGVADEKPEDDHGSFAWLGRKMQAEAHQWKGRCLNRLDRDIESNFGPEACPTAVQEFCGVRTPLSARSFICLLVAFLIVFGALYTLMEHLLFATRASAACTPTTIYMPVTYTTTVTYTPSPSDASAIGASSSATISTIHSTIYSTSTLTNTVTLLSAPSSGATPSTSYVATVTTTQLVSPVSTVPSTTGPSSPASAETFIPPAYTSTTFSFVSPAITVTSTSTLYSTVQISYATPSSSSYAGMGPSGWNSSSGAVASPAMSSASGTPVVETLTATYYWGTGNATTSTATTLLTTTITHIVQQQLGSRRHWCYYNFGAGHDRERDDVELNVIFSPSFECPSISRRLAVCVRLPGCLPERDFDEHCKRLEQWSRDRCLAHLKLHDNASKQQHRRQLFGGEWAHEFSLVDSVCEQLDQQRNLRKLDNRGSYHIHHEHTPIRLANDHARDD</sequence>
<keyword evidence="2" id="KW-1133">Transmembrane helix</keyword>
<dbReference type="Proteomes" id="UP000309340">
    <property type="component" value="Unassembled WGS sequence"/>
</dbReference>
<dbReference type="STRING" id="329884.A0A4U0XE80"/>
<keyword evidence="2" id="KW-0812">Transmembrane</keyword>
<evidence type="ECO:0000313" key="4">
    <source>
        <dbReference type="Proteomes" id="UP000309340"/>
    </source>
</evidence>
<dbReference type="AlphaFoldDB" id="A0A4U0XE80"/>
<accession>A0A4U0XE80</accession>
<keyword evidence="4" id="KW-1185">Reference proteome</keyword>
<protein>
    <recommendedName>
        <fullName evidence="5">Transmembrane protein</fullName>
    </recommendedName>
</protein>
<dbReference type="OrthoDB" id="10443117at2759"/>
<evidence type="ECO:0000313" key="3">
    <source>
        <dbReference type="EMBL" id="TKA72895.1"/>
    </source>
</evidence>
<gene>
    <name evidence="3" type="ORF">B0A55_05358</name>
</gene>
<feature type="transmembrane region" description="Helical" evidence="2">
    <location>
        <begin position="135"/>
        <end position="153"/>
    </location>
</feature>
<proteinExistence type="predicted"/>
<keyword evidence="2" id="KW-0472">Membrane</keyword>
<dbReference type="EMBL" id="NAJQ01000288">
    <property type="protein sequence ID" value="TKA72895.1"/>
    <property type="molecule type" value="Genomic_DNA"/>
</dbReference>
<reference evidence="3 4" key="1">
    <citation type="submission" date="2017-03" db="EMBL/GenBank/DDBJ databases">
        <title>Genomes of endolithic fungi from Antarctica.</title>
        <authorList>
            <person name="Coleine C."/>
            <person name="Masonjones S."/>
            <person name="Stajich J.E."/>
        </authorList>
    </citation>
    <scope>NUCLEOTIDE SEQUENCE [LARGE SCALE GENOMIC DNA]</scope>
    <source>
        <strain evidence="3 4">CCFEE 5184</strain>
    </source>
</reference>
<organism evidence="3 4">
    <name type="scientific">Friedmanniomyces simplex</name>
    <dbReference type="NCBI Taxonomy" id="329884"/>
    <lineage>
        <taxon>Eukaryota</taxon>
        <taxon>Fungi</taxon>
        <taxon>Dikarya</taxon>
        <taxon>Ascomycota</taxon>
        <taxon>Pezizomycotina</taxon>
        <taxon>Dothideomycetes</taxon>
        <taxon>Dothideomycetidae</taxon>
        <taxon>Mycosphaerellales</taxon>
        <taxon>Teratosphaeriaceae</taxon>
        <taxon>Friedmanniomyces</taxon>
    </lineage>
</organism>